<dbReference type="PRINTS" id="PR00040">
    <property type="entry name" value="HTHMERR"/>
</dbReference>
<evidence type="ECO:0000256" key="7">
    <source>
        <dbReference type="ARBA" id="ARBA00023015"/>
    </source>
</evidence>
<evidence type="ECO:0000256" key="3">
    <source>
        <dbReference type="ARBA" id="ARBA00017250"/>
    </source>
</evidence>
<evidence type="ECO:0000256" key="6">
    <source>
        <dbReference type="ARBA" id="ARBA00023008"/>
    </source>
</evidence>
<dbReference type="Pfam" id="PF13411">
    <property type="entry name" value="MerR_1"/>
    <property type="match status" value="1"/>
</dbReference>
<protein>
    <recommendedName>
        <fullName evidence="3">HTH-type transcriptional regulator CueR</fullName>
    </recommendedName>
    <alternativeName>
        <fullName evidence="12">Copper efflux regulator</fullName>
    </alternativeName>
    <alternativeName>
        <fullName evidence="11">Copper export regulator</fullName>
    </alternativeName>
</protein>
<dbReference type="GO" id="GO:0003677">
    <property type="term" value="F:DNA binding"/>
    <property type="evidence" value="ECO:0007669"/>
    <property type="project" value="UniProtKB-KW"/>
</dbReference>
<organism evidence="14 15">
    <name type="scientific">Moellerella wisconsensis ATCC 35017</name>
    <dbReference type="NCBI Taxonomy" id="1354267"/>
    <lineage>
        <taxon>Bacteria</taxon>
        <taxon>Pseudomonadati</taxon>
        <taxon>Pseudomonadota</taxon>
        <taxon>Gammaproteobacteria</taxon>
        <taxon>Enterobacterales</taxon>
        <taxon>Morganellaceae</taxon>
        <taxon>Moellerella</taxon>
    </lineage>
</organism>
<keyword evidence="7" id="KW-0805">Transcription regulation</keyword>
<dbReference type="InterPro" id="IPR009061">
    <property type="entry name" value="DNA-bd_dom_put_sf"/>
</dbReference>
<dbReference type="GO" id="GO:0045893">
    <property type="term" value="P:positive regulation of DNA-templated transcription"/>
    <property type="evidence" value="ECO:0007669"/>
    <property type="project" value="InterPro"/>
</dbReference>
<dbReference type="GO" id="GO:0005737">
    <property type="term" value="C:cytoplasm"/>
    <property type="evidence" value="ECO:0007669"/>
    <property type="project" value="UniProtKB-SubCell"/>
</dbReference>
<evidence type="ECO:0000256" key="5">
    <source>
        <dbReference type="ARBA" id="ARBA00022723"/>
    </source>
</evidence>
<evidence type="ECO:0000256" key="11">
    <source>
        <dbReference type="ARBA" id="ARBA00031472"/>
    </source>
</evidence>
<dbReference type="GO" id="GO:0005507">
    <property type="term" value="F:copper ion binding"/>
    <property type="evidence" value="ECO:0007669"/>
    <property type="project" value="InterPro"/>
</dbReference>
<evidence type="ECO:0000256" key="10">
    <source>
        <dbReference type="ARBA" id="ARBA00023163"/>
    </source>
</evidence>
<dbReference type="PANTHER" id="PTHR30204:SF16">
    <property type="entry name" value="HTH-TYPE TRANSCRIPTIONAL REGULATOR CUER"/>
    <property type="match status" value="1"/>
</dbReference>
<evidence type="ECO:0000256" key="8">
    <source>
        <dbReference type="ARBA" id="ARBA00023125"/>
    </source>
</evidence>
<keyword evidence="5" id="KW-0479">Metal-binding</keyword>
<comment type="subunit">
    <text evidence="2">Homodimer.</text>
</comment>
<evidence type="ECO:0000256" key="1">
    <source>
        <dbReference type="ARBA" id="ARBA00004496"/>
    </source>
</evidence>
<dbReference type="SUPFAM" id="SSF46955">
    <property type="entry name" value="Putative DNA-binding domain"/>
    <property type="match status" value="1"/>
</dbReference>
<accession>A0A0N0IAU8</accession>
<dbReference type="InterPro" id="IPR000551">
    <property type="entry name" value="MerR-type_HTH_dom"/>
</dbReference>
<keyword evidence="10" id="KW-0804">Transcription</keyword>
<keyword evidence="4" id="KW-0963">Cytoplasm</keyword>
<proteinExistence type="predicted"/>
<name>A0A0N0IAU8_9GAMM</name>
<dbReference type="EMBL" id="LGAA01000011">
    <property type="protein sequence ID" value="KPD03352.1"/>
    <property type="molecule type" value="Genomic_DNA"/>
</dbReference>
<dbReference type="RefSeq" id="WP_053907774.1">
    <property type="nucleotide sequence ID" value="NZ_CAWMUS010000011.1"/>
</dbReference>
<dbReference type="OrthoDB" id="9808480at2"/>
<dbReference type="GO" id="GO:0003700">
    <property type="term" value="F:DNA-binding transcription factor activity"/>
    <property type="evidence" value="ECO:0007669"/>
    <property type="project" value="InterPro"/>
</dbReference>
<keyword evidence="15" id="KW-1185">Reference proteome</keyword>
<evidence type="ECO:0000256" key="4">
    <source>
        <dbReference type="ARBA" id="ARBA00022490"/>
    </source>
</evidence>
<comment type="caution">
    <text evidence="14">The sequence shown here is derived from an EMBL/GenBank/DDBJ whole genome shotgun (WGS) entry which is preliminary data.</text>
</comment>
<evidence type="ECO:0000313" key="14">
    <source>
        <dbReference type="EMBL" id="KPD03352.1"/>
    </source>
</evidence>
<evidence type="ECO:0000256" key="9">
    <source>
        <dbReference type="ARBA" id="ARBA00023159"/>
    </source>
</evidence>
<keyword evidence="8" id="KW-0238">DNA-binding</keyword>
<dbReference type="Gene3D" id="1.10.1660.10">
    <property type="match status" value="1"/>
</dbReference>
<gene>
    <name evidence="14" type="ORF">M992_1229</name>
</gene>
<evidence type="ECO:0000256" key="2">
    <source>
        <dbReference type="ARBA" id="ARBA00011738"/>
    </source>
</evidence>
<evidence type="ECO:0000313" key="15">
    <source>
        <dbReference type="Proteomes" id="UP000053226"/>
    </source>
</evidence>
<reference evidence="14 15" key="1">
    <citation type="submission" date="2015-07" db="EMBL/GenBank/DDBJ databases">
        <title>ATOL: Assembling a taxonomically balanced genome-scale reconstruction of the evolutionary history of the Enterobacteriaceae.</title>
        <authorList>
            <person name="Plunkett G.III."/>
            <person name="Neeno-Eckwall E.C."/>
            <person name="Glasner J.D."/>
            <person name="Perna N.T."/>
        </authorList>
    </citation>
    <scope>NUCLEOTIDE SEQUENCE [LARGE SCALE GENOMIC DNA]</scope>
    <source>
        <strain evidence="14 15">ATCC 35017</strain>
    </source>
</reference>
<dbReference type="SMART" id="SM00422">
    <property type="entry name" value="HTH_MERR"/>
    <property type="match status" value="1"/>
</dbReference>
<dbReference type="InterPro" id="IPR047057">
    <property type="entry name" value="MerR_fam"/>
</dbReference>
<evidence type="ECO:0000256" key="12">
    <source>
        <dbReference type="ARBA" id="ARBA00032335"/>
    </source>
</evidence>
<keyword evidence="9" id="KW-0010">Activator</keyword>
<sequence>MNISQIGAKIGLTPKAIRFYEDKGLITPPLRGDNGYRYYQDKHIDELTLLRQAREVGFTVEECRELMSLFHNPLRHSADVKSATLNKIAEIEQTMQKLAQIRDKLTQLAESCPGDDSADCPIIDHLTGGCCHQTRR</sequence>
<dbReference type="InterPro" id="IPR011789">
    <property type="entry name" value="CueR"/>
</dbReference>
<evidence type="ECO:0000259" key="13">
    <source>
        <dbReference type="PROSITE" id="PS50937"/>
    </source>
</evidence>
<keyword evidence="6" id="KW-0186">Copper</keyword>
<dbReference type="PANTHER" id="PTHR30204">
    <property type="entry name" value="REDOX-CYCLING DRUG-SENSING TRANSCRIPTIONAL ACTIVATOR SOXR"/>
    <property type="match status" value="1"/>
</dbReference>
<dbReference type="NCBIfam" id="TIGR02044">
    <property type="entry name" value="CueR"/>
    <property type="match status" value="1"/>
</dbReference>
<comment type="subcellular location">
    <subcellularLocation>
        <location evidence="1">Cytoplasm</location>
    </subcellularLocation>
</comment>
<dbReference type="AlphaFoldDB" id="A0A0N0IAU8"/>
<dbReference type="PROSITE" id="PS50937">
    <property type="entry name" value="HTH_MERR_2"/>
    <property type="match status" value="1"/>
</dbReference>
<feature type="domain" description="HTH merR-type" evidence="13">
    <location>
        <begin position="1"/>
        <end position="69"/>
    </location>
</feature>
<dbReference type="Proteomes" id="UP000053226">
    <property type="component" value="Unassembled WGS sequence"/>
</dbReference>